<accession>A0ACD2ZXB3</accession>
<name>A0ACD2ZXB3_9AGAR</name>
<sequence length="283" mass="31817">MAKKLLVAEVCERERRAQDADNSRGKHYASIFGWNKPFSGWPALTALHKALLKEFEEFASSNEFIRLVIWVNSVLVDSFPGVAVRFQNIADEWKKISNGAVEFQFGGYHNFCWNACFDDQPRVQCQPHTDHKNVVGVCVVVVYEAPEASFDHTTRSWLVIWDAGIIIEAPPWTALVYPSSLFLHFNIDIKDIKILTLDSEVIPSSEEREKCERASIAGRGSMVFFNQASMFHLETGEVTLKNAQAANLPRERDLSTDLPLLFPPSCVPDMTSEDTTPHDAAGN</sequence>
<dbReference type="EMBL" id="ML209776">
    <property type="protein sequence ID" value="TFK57991.1"/>
    <property type="molecule type" value="Genomic_DNA"/>
</dbReference>
<reference evidence="1 2" key="1">
    <citation type="journal article" date="2019" name="Nat. Ecol. Evol.">
        <title>Megaphylogeny resolves global patterns of mushroom evolution.</title>
        <authorList>
            <person name="Varga T."/>
            <person name="Krizsan K."/>
            <person name="Foldi C."/>
            <person name="Dima B."/>
            <person name="Sanchez-Garcia M."/>
            <person name="Sanchez-Ramirez S."/>
            <person name="Szollosi G.J."/>
            <person name="Szarkandi J.G."/>
            <person name="Papp V."/>
            <person name="Albert L."/>
            <person name="Andreopoulos W."/>
            <person name="Angelini C."/>
            <person name="Antonin V."/>
            <person name="Barry K.W."/>
            <person name="Bougher N.L."/>
            <person name="Buchanan P."/>
            <person name="Buyck B."/>
            <person name="Bense V."/>
            <person name="Catcheside P."/>
            <person name="Chovatia M."/>
            <person name="Cooper J."/>
            <person name="Damon W."/>
            <person name="Desjardin D."/>
            <person name="Finy P."/>
            <person name="Geml J."/>
            <person name="Haridas S."/>
            <person name="Hughes K."/>
            <person name="Justo A."/>
            <person name="Karasinski D."/>
            <person name="Kautmanova I."/>
            <person name="Kiss B."/>
            <person name="Kocsube S."/>
            <person name="Kotiranta H."/>
            <person name="LaButti K.M."/>
            <person name="Lechner B.E."/>
            <person name="Liimatainen K."/>
            <person name="Lipzen A."/>
            <person name="Lukacs Z."/>
            <person name="Mihaltcheva S."/>
            <person name="Morgado L.N."/>
            <person name="Niskanen T."/>
            <person name="Noordeloos M.E."/>
            <person name="Ohm R.A."/>
            <person name="Ortiz-Santana B."/>
            <person name="Ovrebo C."/>
            <person name="Racz N."/>
            <person name="Riley R."/>
            <person name="Savchenko A."/>
            <person name="Shiryaev A."/>
            <person name="Soop K."/>
            <person name="Spirin V."/>
            <person name="Szebenyi C."/>
            <person name="Tomsovsky M."/>
            <person name="Tulloss R.E."/>
            <person name="Uehling J."/>
            <person name="Grigoriev I.V."/>
            <person name="Vagvolgyi C."/>
            <person name="Papp T."/>
            <person name="Martin F.M."/>
            <person name="Miettinen O."/>
            <person name="Hibbett D.S."/>
            <person name="Nagy L.G."/>
        </authorList>
    </citation>
    <scope>NUCLEOTIDE SEQUENCE [LARGE SCALE GENOMIC DNA]</scope>
    <source>
        <strain evidence="1 2">NL-1719</strain>
    </source>
</reference>
<evidence type="ECO:0000313" key="2">
    <source>
        <dbReference type="Proteomes" id="UP000308600"/>
    </source>
</evidence>
<evidence type="ECO:0000313" key="1">
    <source>
        <dbReference type="EMBL" id="TFK57991.1"/>
    </source>
</evidence>
<proteinExistence type="predicted"/>
<gene>
    <name evidence="1" type="ORF">BDN72DRAFT_907214</name>
</gene>
<protein>
    <submittedName>
        <fullName evidence="1">Uncharacterized protein</fullName>
    </submittedName>
</protein>
<keyword evidence="2" id="KW-1185">Reference proteome</keyword>
<dbReference type="Proteomes" id="UP000308600">
    <property type="component" value="Unassembled WGS sequence"/>
</dbReference>
<organism evidence="1 2">
    <name type="scientific">Pluteus cervinus</name>
    <dbReference type="NCBI Taxonomy" id="181527"/>
    <lineage>
        <taxon>Eukaryota</taxon>
        <taxon>Fungi</taxon>
        <taxon>Dikarya</taxon>
        <taxon>Basidiomycota</taxon>
        <taxon>Agaricomycotina</taxon>
        <taxon>Agaricomycetes</taxon>
        <taxon>Agaricomycetidae</taxon>
        <taxon>Agaricales</taxon>
        <taxon>Pluteineae</taxon>
        <taxon>Pluteaceae</taxon>
        <taxon>Pluteus</taxon>
    </lineage>
</organism>